<feature type="compositionally biased region" description="Basic and acidic residues" evidence="1">
    <location>
        <begin position="111"/>
        <end position="120"/>
    </location>
</feature>
<feature type="region of interest" description="Disordered" evidence="1">
    <location>
        <begin position="87"/>
        <end position="120"/>
    </location>
</feature>
<dbReference type="Proteomes" id="UP000006753">
    <property type="component" value="Unassembled WGS sequence"/>
</dbReference>
<dbReference type="InParanoid" id="K1WGW9"/>
<name>K1WGW9_MARBU</name>
<dbReference type="AlphaFoldDB" id="K1WGW9"/>
<dbReference type="HOGENOM" id="CLU_2050131_0_0_1"/>
<gene>
    <name evidence="2" type="ORF">MBM_09718</name>
</gene>
<accession>K1WGW9</accession>
<evidence type="ECO:0000313" key="3">
    <source>
        <dbReference type="Proteomes" id="UP000006753"/>
    </source>
</evidence>
<protein>
    <submittedName>
        <fullName evidence="2">Uncharacterized protein</fullName>
    </submittedName>
</protein>
<proteinExistence type="predicted"/>
<keyword evidence="3" id="KW-1185">Reference proteome</keyword>
<evidence type="ECO:0000256" key="1">
    <source>
        <dbReference type="SAM" id="MobiDB-lite"/>
    </source>
</evidence>
<organism evidence="2 3">
    <name type="scientific">Marssonina brunnea f. sp. multigermtubi (strain MB_m1)</name>
    <name type="common">Marssonina leaf spot fungus</name>
    <dbReference type="NCBI Taxonomy" id="1072389"/>
    <lineage>
        <taxon>Eukaryota</taxon>
        <taxon>Fungi</taxon>
        <taxon>Dikarya</taxon>
        <taxon>Ascomycota</taxon>
        <taxon>Pezizomycotina</taxon>
        <taxon>Leotiomycetes</taxon>
        <taxon>Helotiales</taxon>
        <taxon>Drepanopezizaceae</taxon>
        <taxon>Drepanopeziza</taxon>
    </lineage>
</organism>
<dbReference type="EMBL" id="JH921464">
    <property type="protein sequence ID" value="EKD12081.1"/>
    <property type="molecule type" value="Genomic_DNA"/>
</dbReference>
<dbReference type="KEGG" id="mbe:MBM_09718"/>
<sequence>MPKCWQIERKKQNTTIIAALKAVRKPIGKSSLAEPAETRLRSRMRLRLRVRFALILCRRFGSESRDLSRRLCGEKAALNQLDILGQKSKSPSGKIYHDSDARRNSAPARTTEMRAARGKE</sequence>
<evidence type="ECO:0000313" key="2">
    <source>
        <dbReference type="EMBL" id="EKD12081.1"/>
    </source>
</evidence>
<reference evidence="2 3" key="1">
    <citation type="journal article" date="2012" name="BMC Genomics">
        <title>Sequencing the genome of Marssonina brunnea reveals fungus-poplar co-evolution.</title>
        <authorList>
            <person name="Zhu S."/>
            <person name="Cao Y.-Z."/>
            <person name="Jiang C."/>
            <person name="Tan B.-Y."/>
            <person name="Wang Z."/>
            <person name="Feng S."/>
            <person name="Zhang L."/>
            <person name="Su X.-H."/>
            <person name="Brejova B."/>
            <person name="Vinar T."/>
            <person name="Xu M."/>
            <person name="Wang M.-X."/>
            <person name="Zhang S.-G."/>
            <person name="Huang M.-R."/>
            <person name="Wu R."/>
            <person name="Zhou Y."/>
        </authorList>
    </citation>
    <scope>NUCLEOTIDE SEQUENCE [LARGE SCALE GENOMIC DNA]</scope>
    <source>
        <strain evidence="2 3">MB_m1</strain>
    </source>
</reference>